<comment type="caution">
    <text evidence="2">The sequence shown here is derived from an EMBL/GenBank/DDBJ whole genome shotgun (WGS) entry which is preliminary data.</text>
</comment>
<evidence type="ECO:0000313" key="2">
    <source>
        <dbReference type="EMBL" id="PZX15188.1"/>
    </source>
</evidence>
<sequence length="347" mass="39453">MVGLAVNQINISGTSSFGPSRASNAGVSIRSSIFSEPSLSIGDNSGAFELNLQRSSYAASELPFRDELLREITDEFLHSCLWQLTRNRSRSFPKYEGLEKRVYGKYEPKWLDCSDGIILNEPRFLKRYDPTFCLNRYGGGSEPTFFQSMVGALPDRSIYFHDANDEFTGRSFNMKGKLARVLRGEALKFVKETTKSQLVFVPAAFVDLILKDMKPGKDIRKTLEGLSTDTVSGWMHQSSEKISESVEIRDWRKGLDKNGKDTCVISLHSLSTQSFEPNDSKDDVVFDRWMDLLGQPFLPRTANDLSQLQRRLSDRLESKYEIFEERAKQAQKKQESEAKKKAAKSEY</sequence>
<dbReference type="EMBL" id="QKZL01000010">
    <property type="protein sequence ID" value="PZX15188.1"/>
    <property type="molecule type" value="Genomic_DNA"/>
</dbReference>
<dbReference type="Proteomes" id="UP000248916">
    <property type="component" value="Unassembled WGS sequence"/>
</dbReference>
<keyword evidence="3" id="KW-1185">Reference proteome</keyword>
<evidence type="ECO:0000313" key="3">
    <source>
        <dbReference type="Proteomes" id="UP000248916"/>
    </source>
</evidence>
<organism evidence="2 3">
    <name type="scientific">Palleronia aestuarii</name>
    <dbReference type="NCBI Taxonomy" id="568105"/>
    <lineage>
        <taxon>Bacteria</taxon>
        <taxon>Pseudomonadati</taxon>
        <taxon>Pseudomonadota</taxon>
        <taxon>Alphaproteobacteria</taxon>
        <taxon>Rhodobacterales</taxon>
        <taxon>Roseobacteraceae</taxon>
        <taxon>Palleronia</taxon>
    </lineage>
</organism>
<name>A0A2W7N577_9RHOB</name>
<reference evidence="2 3" key="1">
    <citation type="submission" date="2018-06" db="EMBL/GenBank/DDBJ databases">
        <title>Genomic Encyclopedia of Archaeal and Bacterial Type Strains, Phase II (KMG-II): from individual species to whole genera.</title>
        <authorList>
            <person name="Goeker M."/>
        </authorList>
    </citation>
    <scope>NUCLEOTIDE SEQUENCE [LARGE SCALE GENOMIC DNA]</scope>
    <source>
        <strain evidence="2 3">DSM 22009</strain>
    </source>
</reference>
<protein>
    <submittedName>
        <fullName evidence="2">Uncharacterized protein</fullName>
    </submittedName>
</protein>
<evidence type="ECO:0000256" key="1">
    <source>
        <dbReference type="SAM" id="MobiDB-lite"/>
    </source>
</evidence>
<dbReference type="AlphaFoldDB" id="A0A2W7N577"/>
<feature type="region of interest" description="Disordered" evidence="1">
    <location>
        <begin position="326"/>
        <end position="347"/>
    </location>
</feature>
<gene>
    <name evidence="2" type="ORF">LX81_02491</name>
</gene>
<proteinExistence type="predicted"/>
<accession>A0A2W7N577</accession>